<dbReference type="RefSeq" id="WP_172276549.1">
    <property type="nucleotide sequence ID" value="NZ_CASGMU010000012.1"/>
</dbReference>
<accession>A0ABX2ANT0</accession>
<feature type="coiled-coil region" evidence="1">
    <location>
        <begin position="207"/>
        <end position="234"/>
    </location>
</feature>
<dbReference type="EMBL" id="JABKKF010000012">
    <property type="protein sequence ID" value="NPD92901.1"/>
    <property type="molecule type" value="Genomic_DNA"/>
</dbReference>
<sequence length="365" mass="42006">MDDCIFRRIVACMLLCMQAYAGMAQKEVWNNGRFWDNIYVSEGFGLGLRISPNGAKNSTWSEQGSLQYGFAAGKKISRFVALQASYRHGKVRQYDWKYNILSTEILVDVTSLRHGYRADRKWRFLPFMGVGGTFGRIDEKQAVDFTYGLQTLYRLNGYLDMKLSLRGDVFGNFVFPHNVRGGTNLLGLQIGLNYNIGGGKFEKAVVGDDVRREIDSLNDKVNTMRKQLDMLLGNNAKEQAAKAEEDSLRKIYYTEPNDNRLYIYIRFSEFSSYLSEKERSNIQNIANWMKEHRDFSIRIAAFSDNLSDKEFDGRLREKRSEAIRQILMSQYGIAADRIMITTPEKEGYVNKTDCSAMIVFIPEKH</sequence>
<dbReference type="Proteomes" id="UP000714420">
    <property type="component" value="Unassembled WGS sequence"/>
</dbReference>
<feature type="domain" description="OmpA-like" evidence="3">
    <location>
        <begin position="267"/>
        <end position="342"/>
    </location>
</feature>
<feature type="signal peptide" evidence="2">
    <location>
        <begin position="1"/>
        <end position="21"/>
    </location>
</feature>
<comment type="caution">
    <text evidence="4">The sequence shown here is derived from an EMBL/GenBank/DDBJ whole genome shotgun (WGS) entry which is preliminary data.</text>
</comment>
<name>A0ABX2ANT0_9BACT</name>
<feature type="chain" id="PRO_5047465637" evidence="2">
    <location>
        <begin position="22"/>
        <end position="365"/>
    </location>
</feature>
<evidence type="ECO:0000313" key="4">
    <source>
        <dbReference type="EMBL" id="NPD92901.1"/>
    </source>
</evidence>
<dbReference type="InterPro" id="IPR036737">
    <property type="entry name" value="OmpA-like_sf"/>
</dbReference>
<evidence type="ECO:0000256" key="2">
    <source>
        <dbReference type="SAM" id="SignalP"/>
    </source>
</evidence>
<protein>
    <submittedName>
        <fullName evidence="4">OmpA family protein</fullName>
    </submittedName>
</protein>
<dbReference type="SUPFAM" id="SSF103088">
    <property type="entry name" value="OmpA-like"/>
    <property type="match status" value="1"/>
</dbReference>
<gene>
    <name evidence="4" type="ORF">HPS56_11235</name>
</gene>
<proteinExistence type="predicted"/>
<dbReference type="InterPro" id="IPR006665">
    <property type="entry name" value="OmpA-like"/>
</dbReference>
<keyword evidence="5" id="KW-1185">Reference proteome</keyword>
<dbReference type="Gene3D" id="3.30.1330.60">
    <property type="entry name" value="OmpA-like domain"/>
    <property type="match status" value="1"/>
</dbReference>
<organism evidence="4 5">
    <name type="scientific">Xylanibacter muris</name>
    <dbReference type="NCBI Taxonomy" id="2736290"/>
    <lineage>
        <taxon>Bacteria</taxon>
        <taxon>Pseudomonadati</taxon>
        <taxon>Bacteroidota</taxon>
        <taxon>Bacteroidia</taxon>
        <taxon>Bacteroidales</taxon>
        <taxon>Prevotellaceae</taxon>
        <taxon>Xylanibacter</taxon>
    </lineage>
</organism>
<dbReference type="Pfam" id="PF00691">
    <property type="entry name" value="OmpA"/>
    <property type="match status" value="1"/>
</dbReference>
<keyword evidence="1" id="KW-0175">Coiled coil</keyword>
<dbReference type="SUPFAM" id="SSF56925">
    <property type="entry name" value="OMPA-like"/>
    <property type="match status" value="1"/>
</dbReference>
<reference evidence="4 5" key="1">
    <citation type="submission" date="2020-05" db="EMBL/GenBank/DDBJ databases">
        <title>Distinct polysaccharide utilization as determinants for interspecies competition between intestinal Prevotella spp.</title>
        <authorList>
            <person name="Galvez E.J.C."/>
            <person name="Iljazovic A."/>
            <person name="Strowig T."/>
        </authorList>
    </citation>
    <scope>NUCLEOTIDE SEQUENCE [LARGE SCALE GENOMIC DNA]</scope>
    <source>
        <strain evidence="4 5">PMUR</strain>
    </source>
</reference>
<evidence type="ECO:0000313" key="5">
    <source>
        <dbReference type="Proteomes" id="UP000714420"/>
    </source>
</evidence>
<dbReference type="InterPro" id="IPR011250">
    <property type="entry name" value="OMP/PagP_B-barrel"/>
</dbReference>
<keyword evidence="2" id="KW-0732">Signal</keyword>
<evidence type="ECO:0000259" key="3">
    <source>
        <dbReference type="Pfam" id="PF00691"/>
    </source>
</evidence>
<evidence type="ECO:0000256" key="1">
    <source>
        <dbReference type="SAM" id="Coils"/>
    </source>
</evidence>